<dbReference type="AlphaFoldDB" id="A0A1B2D3L3"/>
<reference evidence="1" key="1">
    <citation type="submission" date="2020-05" db="EMBL/GenBank/DDBJ databases">
        <authorList>
            <person name="Delgado-Blas J."/>
        </authorList>
    </citation>
    <scope>NUCLEOTIDE SEQUENCE</scope>
    <source>
        <strain evidence="1">BB1454</strain>
    </source>
</reference>
<comment type="caution">
    <text evidence="1">The sequence shown here is derived from an EMBL/GenBank/DDBJ whole genome shotgun (WGS) entry which is preliminary data.</text>
</comment>
<accession>A0A1B2D3L3</accession>
<dbReference type="EMBL" id="CAHPSC010000014">
    <property type="protein sequence ID" value="CAB5680215.1"/>
    <property type="molecule type" value="Genomic_DNA"/>
</dbReference>
<dbReference type="OrthoDB" id="9808275at2"/>
<dbReference type="Proteomes" id="UP000834458">
    <property type="component" value="Unassembled WGS sequence"/>
</dbReference>
<dbReference type="RefSeq" id="WP_045266679.1">
    <property type="nucleotide sequence ID" value="NZ_CAHPRW010000005.1"/>
</dbReference>
<protein>
    <submittedName>
        <fullName evidence="1">Uncharacterized protein</fullName>
    </submittedName>
</protein>
<organism evidence="1 2">
    <name type="scientific">Comamonas aquatica</name>
    <dbReference type="NCBI Taxonomy" id="225991"/>
    <lineage>
        <taxon>Bacteria</taxon>
        <taxon>Pseudomonadati</taxon>
        <taxon>Pseudomonadota</taxon>
        <taxon>Betaproteobacteria</taxon>
        <taxon>Burkholderiales</taxon>
        <taxon>Comamonadaceae</taxon>
        <taxon>Comamonas</taxon>
    </lineage>
</organism>
<gene>
    <name evidence="1" type="ORF">GHA_01356</name>
</gene>
<sequence>MHSPLAAAHPGITMDRFTFVPHAQPTDGPGFVSQLRIDSGAGAARYQRLFTFTPVFESADGALAYAVDQASAWMQRKTLA</sequence>
<proteinExistence type="predicted"/>
<evidence type="ECO:0000313" key="1">
    <source>
        <dbReference type="EMBL" id="CAB5680215.1"/>
    </source>
</evidence>
<evidence type="ECO:0000313" key="2">
    <source>
        <dbReference type="Proteomes" id="UP000834458"/>
    </source>
</evidence>
<name>A0A1B2D3L3_9BURK</name>